<evidence type="ECO:0000256" key="5">
    <source>
        <dbReference type="ARBA" id="ARBA00078986"/>
    </source>
</evidence>
<name>A0A6P6YKK0_DERPT</name>
<evidence type="ECO:0000313" key="8">
    <source>
        <dbReference type="RefSeq" id="XP_027205775.1"/>
    </source>
</evidence>
<dbReference type="AlphaFoldDB" id="A0A6P6YKK0"/>
<accession>A0A6P6YKK0</accession>
<dbReference type="PROSITE" id="PS50250">
    <property type="entry name" value="PCI"/>
    <property type="match status" value="1"/>
</dbReference>
<gene>
    <name evidence="8" type="primary">LOC113799358</name>
</gene>
<dbReference type="Gene3D" id="1.25.40.990">
    <property type="match status" value="1"/>
</dbReference>
<dbReference type="FunCoup" id="A0A6P6YKK0">
    <property type="interactions" value="1704"/>
</dbReference>
<dbReference type="KEGG" id="dpte:113799358"/>
<dbReference type="InterPro" id="IPR033464">
    <property type="entry name" value="CSN8_PSD8_EIF3K"/>
</dbReference>
<comment type="similarity">
    <text evidence="1">Belongs to the proteasome subunit S14 family.</text>
</comment>
<dbReference type="InterPro" id="IPR000717">
    <property type="entry name" value="PCI_dom"/>
</dbReference>
<evidence type="ECO:0000259" key="6">
    <source>
        <dbReference type="PROSITE" id="PS50250"/>
    </source>
</evidence>
<dbReference type="GO" id="GO:0043161">
    <property type="term" value="P:proteasome-mediated ubiquitin-dependent protein catabolic process"/>
    <property type="evidence" value="ECO:0007669"/>
    <property type="project" value="TreeGrafter"/>
</dbReference>
<protein>
    <recommendedName>
        <fullName evidence="2">26S proteasome non-ATPase regulatory subunit 8</fullName>
    </recommendedName>
    <alternativeName>
        <fullName evidence="5">26S proteasome regulatory subunit RPN12</fullName>
    </alternativeName>
</protein>
<evidence type="ECO:0000256" key="1">
    <source>
        <dbReference type="ARBA" id="ARBA00009627"/>
    </source>
</evidence>
<dbReference type="GO" id="GO:0005634">
    <property type="term" value="C:nucleus"/>
    <property type="evidence" value="ECO:0007669"/>
    <property type="project" value="TreeGrafter"/>
</dbReference>
<dbReference type="PANTHER" id="PTHR12387:SF0">
    <property type="entry name" value="26S PROTEASOME NON-ATPASE REGULATORY SUBUNIT 8"/>
    <property type="match status" value="1"/>
</dbReference>
<dbReference type="InParanoid" id="A0A6P6YKK0"/>
<comment type="subunit">
    <text evidence="4">Component of the 19S proteasome regulatory particle complex. The 26S proteasome consists of a 20S core particle (CP) and two 19S regulatory subunits (RP). The regulatory particle is made of a lid composed of 9 subunits including PSMD8, a base containing 6 ATPases and few additional components. Interacts with DDI2. Interacts with TASOR.</text>
</comment>
<dbReference type="FunFam" id="1.25.40.990:FF:000001">
    <property type="entry name" value="26S proteasome non-ATPase regulatory subunit"/>
    <property type="match status" value="1"/>
</dbReference>
<evidence type="ECO:0000256" key="2">
    <source>
        <dbReference type="ARBA" id="ARBA00014939"/>
    </source>
</evidence>
<keyword evidence="7" id="KW-1185">Reference proteome</keyword>
<dbReference type="RefSeq" id="XP_027205775.1">
    <property type="nucleotide sequence ID" value="XM_027349974.1"/>
</dbReference>
<dbReference type="InterPro" id="IPR006746">
    <property type="entry name" value="26S_Psome_Rpn12"/>
</dbReference>
<dbReference type="OrthoDB" id="409122at2759"/>
<proteinExistence type="inferred from homology"/>
<dbReference type="PANTHER" id="PTHR12387">
    <property type="entry name" value="26S PROTEASOME NON-ATPASE REGULATORY SUBUNIT 8"/>
    <property type="match status" value="1"/>
</dbReference>
<dbReference type="CTD" id="39845"/>
<evidence type="ECO:0000256" key="4">
    <source>
        <dbReference type="ARBA" id="ARBA00062283"/>
    </source>
</evidence>
<dbReference type="GO" id="GO:0008541">
    <property type="term" value="C:proteasome regulatory particle, lid subcomplex"/>
    <property type="evidence" value="ECO:0007669"/>
    <property type="project" value="TreeGrafter"/>
</dbReference>
<dbReference type="GeneID" id="113799358"/>
<sequence length="277" mass="32359">MDKKSATPALNDTIALSKMLKSEWEHSNHNLEKIEKHLSQLKLHLTKLQFLPIELGEQISKQELIVARDVLEIGAFFSIETKNIPAFERYMAQLKCYYFDYSSDLTESTFKYQLLGLNLLCLLSQNRVSEFHTELELLPMKEIQNNVYIRHPVSLEQYLMEGSYNKIFLSKGNVPSKYYTFFIDILLDTIREDIARCIELAYDQISESEALRLLFFDAKDKTGLVQYAQRRRWTLNDKHAYTFGHGKNRNDGSVIKIPAQKIALQMLEYARELEMIV</sequence>
<reference evidence="8" key="1">
    <citation type="submission" date="2025-08" db="UniProtKB">
        <authorList>
            <consortium name="RefSeq"/>
        </authorList>
    </citation>
    <scope>IDENTIFICATION</scope>
    <source>
        <strain evidence="8">Airmid</strain>
    </source>
</reference>
<feature type="domain" description="PCI" evidence="6">
    <location>
        <begin position="85"/>
        <end position="256"/>
    </location>
</feature>
<keyword evidence="3" id="KW-0647">Proteasome</keyword>
<dbReference type="Proteomes" id="UP000515146">
    <property type="component" value="Unplaced"/>
</dbReference>
<evidence type="ECO:0000256" key="3">
    <source>
        <dbReference type="ARBA" id="ARBA00022942"/>
    </source>
</evidence>
<dbReference type="Pfam" id="PF10075">
    <property type="entry name" value="CSN8_PSD8_EIF3K"/>
    <property type="match status" value="1"/>
</dbReference>
<dbReference type="GO" id="GO:0005829">
    <property type="term" value="C:cytosol"/>
    <property type="evidence" value="ECO:0007669"/>
    <property type="project" value="TreeGrafter"/>
</dbReference>
<dbReference type="OMA" id="HIMDGYF"/>
<evidence type="ECO:0000313" key="7">
    <source>
        <dbReference type="Proteomes" id="UP000515146"/>
    </source>
</evidence>
<organism evidence="7 8">
    <name type="scientific">Dermatophagoides pteronyssinus</name>
    <name type="common">European house dust mite</name>
    <dbReference type="NCBI Taxonomy" id="6956"/>
    <lineage>
        <taxon>Eukaryota</taxon>
        <taxon>Metazoa</taxon>
        <taxon>Ecdysozoa</taxon>
        <taxon>Arthropoda</taxon>
        <taxon>Chelicerata</taxon>
        <taxon>Arachnida</taxon>
        <taxon>Acari</taxon>
        <taxon>Acariformes</taxon>
        <taxon>Sarcoptiformes</taxon>
        <taxon>Astigmata</taxon>
        <taxon>Psoroptidia</taxon>
        <taxon>Analgoidea</taxon>
        <taxon>Pyroglyphidae</taxon>
        <taxon>Dermatophagoidinae</taxon>
        <taxon>Dermatophagoides</taxon>
    </lineage>
</organism>